<evidence type="ECO:0000259" key="1">
    <source>
        <dbReference type="Pfam" id="PF03732"/>
    </source>
</evidence>
<name>A0AAV0WCS9_9HEMI</name>
<gene>
    <name evidence="2" type="ORF">MEUPH1_LOCUS9793</name>
</gene>
<dbReference type="AlphaFoldDB" id="A0AAV0WCS9"/>
<dbReference type="EMBL" id="CARXXK010000002">
    <property type="protein sequence ID" value="CAI6353704.1"/>
    <property type="molecule type" value="Genomic_DNA"/>
</dbReference>
<evidence type="ECO:0000313" key="3">
    <source>
        <dbReference type="Proteomes" id="UP001160148"/>
    </source>
</evidence>
<dbReference type="Proteomes" id="UP001160148">
    <property type="component" value="Unassembled WGS sequence"/>
</dbReference>
<dbReference type="Pfam" id="PF03732">
    <property type="entry name" value="Retrotrans_gag"/>
    <property type="match status" value="1"/>
</dbReference>
<dbReference type="InterPro" id="IPR005162">
    <property type="entry name" value="Retrotrans_gag_dom"/>
</dbReference>
<sequence>MGEDVDAFIEDFDLAALINNWSEIEKITLLPLYLKDSASIFFKLIKTKTPNINWEQTKQQIKEKFTNIGNDKLLRIQLNQRKLMDNENLNEFIINMMELCYKINPNMVEEEICEKIMVGLPDEIYNKIEILDNTKVVGKGRYW</sequence>
<organism evidence="2 3">
    <name type="scientific">Macrosiphum euphorbiae</name>
    <name type="common">potato aphid</name>
    <dbReference type="NCBI Taxonomy" id="13131"/>
    <lineage>
        <taxon>Eukaryota</taxon>
        <taxon>Metazoa</taxon>
        <taxon>Ecdysozoa</taxon>
        <taxon>Arthropoda</taxon>
        <taxon>Hexapoda</taxon>
        <taxon>Insecta</taxon>
        <taxon>Pterygota</taxon>
        <taxon>Neoptera</taxon>
        <taxon>Paraneoptera</taxon>
        <taxon>Hemiptera</taxon>
        <taxon>Sternorrhyncha</taxon>
        <taxon>Aphidomorpha</taxon>
        <taxon>Aphidoidea</taxon>
        <taxon>Aphididae</taxon>
        <taxon>Macrosiphini</taxon>
        <taxon>Macrosiphum</taxon>
    </lineage>
</organism>
<keyword evidence="3" id="KW-1185">Reference proteome</keyword>
<dbReference type="PANTHER" id="PTHR33194">
    <property type="entry name" value="ZINC KNUCKLE DOMAINCONTAINING PROTEIN"/>
    <property type="match status" value="1"/>
</dbReference>
<reference evidence="2 3" key="1">
    <citation type="submission" date="2023-01" db="EMBL/GenBank/DDBJ databases">
        <authorList>
            <person name="Whitehead M."/>
        </authorList>
    </citation>
    <scope>NUCLEOTIDE SEQUENCE [LARGE SCALE GENOMIC DNA]</scope>
</reference>
<comment type="caution">
    <text evidence="2">The sequence shown here is derived from an EMBL/GenBank/DDBJ whole genome shotgun (WGS) entry which is preliminary data.</text>
</comment>
<accession>A0AAV0WCS9</accession>
<dbReference type="PANTHER" id="PTHR33194:SF4">
    <property type="entry name" value="CCHC-TYPE DOMAIN-CONTAINING PROTEIN"/>
    <property type="match status" value="1"/>
</dbReference>
<evidence type="ECO:0000313" key="2">
    <source>
        <dbReference type="EMBL" id="CAI6353704.1"/>
    </source>
</evidence>
<protein>
    <recommendedName>
        <fullName evidence="1">Retrotransposon gag domain-containing protein</fullName>
    </recommendedName>
</protein>
<proteinExistence type="predicted"/>
<feature type="domain" description="Retrotransposon gag" evidence="1">
    <location>
        <begin position="30"/>
        <end position="121"/>
    </location>
</feature>